<sequence length="111" mass="11905">MADAFDAQAFAFAIELANQLSSTGAFIDDFDEHTRIFSYNVDTNHMRSEAGACSSLRILAGCTRNGTVVGVVASPVDASAEIRSSSSVAWWSLIDRAADISSDDLLAINWQ</sequence>
<dbReference type="AlphaFoldDB" id="A0AAV1UCT7"/>
<dbReference type="EMBL" id="CAKLBY020000175">
    <property type="protein sequence ID" value="CAK7931478.1"/>
    <property type="molecule type" value="Genomic_DNA"/>
</dbReference>
<dbReference type="Proteomes" id="UP001162060">
    <property type="component" value="Unassembled WGS sequence"/>
</dbReference>
<protein>
    <submittedName>
        <fullName evidence="1">Uncharacterized protein</fullName>
    </submittedName>
</protein>
<evidence type="ECO:0000313" key="1">
    <source>
        <dbReference type="EMBL" id="CAK7931478.1"/>
    </source>
</evidence>
<gene>
    <name evidence="1" type="ORF">PM001_LOCUS16628</name>
</gene>
<comment type="caution">
    <text evidence="1">The sequence shown here is derived from an EMBL/GenBank/DDBJ whole genome shotgun (WGS) entry which is preliminary data.</text>
</comment>
<accession>A0AAV1UCT7</accession>
<organism evidence="1 2">
    <name type="scientific">Peronospora matthiolae</name>
    <dbReference type="NCBI Taxonomy" id="2874970"/>
    <lineage>
        <taxon>Eukaryota</taxon>
        <taxon>Sar</taxon>
        <taxon>Stramenopiles</taxon>
        <taxon>Oomycota</taxon>
        <taxon>Peronosporomycetes</taxon>
        <taxon>Peronosporales</taxon>
        <taxon>Peronosporaceae</taxon>
        <taxon>Peronospora</taxon>
    </lineage>
</organism>
<evidence type="ECO:0000313" key="2">
    <source>
        <dbReference type="Proteomes" id="UP001162060"/>
    </source>
</evidence>
<name>A0AAV1UCT7_9STRA</name>
<reference evidence="1" key="1">
    <citation type="submission" date="2024-01" db="EMBL/GenBank/DDBJ databases">
        <authorList>
            <person name="Webb A."/>
        </authorList>
    </citation>
    <scope>NUCLEOTIDE SEQUENCE</scope>
    <source>
        <strain evidence="1">Pm1</strain>
    </source>
</reference>
<proteinExistence type="predicted"/>